<comment type="caution">
    <text evidence="1">The sequence shown here is derived from an EMBL/GenBank/DDBJ whole genome shotgun (WGS) entry which is preliminary data.</text>
</comment>
<reference evidence="1" key="1">
    <citation type="submission" date="2023-08" db="EMBL/GenBank/DDBJ databases">
        <title>WGS of Aeromonas isolates.</title>
        <authorList>
            <person name="Lee H."/>
        </authorList>
    </citation>
    <scope>NUCLEOTIDE SEQUENCE</scope>
    <source>
        <strain evidence="1">SL22</strain>
    </source>
</reference>
<evidence type="ECO:0000313" key="1">
    <source>
        <dbReference type="EMBL" id="MDM5141624.1"/>
    </source>
</evidence>
<dbReference type="EMBL" id="JAOPLV010000009">
    <property type="protein sequence ID" value="MDM5141624.1"/>
    <property type="molecule type" value="Genomic_DNA"/>
</dbReference>
<accession>A0AAW7I0C9</accession>
<gene>
    <name evidence="1" type="ORF">OB959_17790</name>
</gene>
<organism evidence="1 2">
    <name type="scientific">Aeromonas bestiarum</name>
    <dbReference type="NCBI Taxonomy" id="105751"/>
    <lineage>
        <taxon>Bacteria</taxon>
        <taxon>Pseudomonadati</taxon>
        <taxon>Pseudomonadota</taxon>
        <taxon>Gammaproteobacteria</taxon>
        <taxon>Aeromonadales</taxon>
        <taxon>Aeromonadaceae</taxon>
        <taxon>Aeromonas</taxon>
    </lineage>
</organism>
<sequence>MQVFLDKLMVRLHSRYTTIFSHYYPAHGSTGFTERNLTNNFVSALESLYPGSCFSWFEAPISLTEKKHMDAVVFTETELFLIEAKRFTAPQSKTHSVRNDIERMQSNEALLLLEKGLIDPIQRKRYAVVLADVWTETKGKQDIFDTWPTCLNSGPFLYSKTLEFSGLPVEGEWKHNYKILVAVKELI</sequence>
<evidence type="ECO:0000313" key="2">
    <source>
        <dbReference type="Proteomes" id="UP001168216"/>
    </source>
</evidence>
<protein>
    <recommendedName>
        <fullName evidence="3">NERD domain-containing protein</fullName>
    </recommendedName>
</protein>
<dbReference type="RefSeq" id="WP_290022647.1">
    <property type="nucleotide sequence ID" value="NZ_JAOPLV010000009.1"/>
</dbReference>
<name>A0AAW7I0C9_9GAMM</name>
<proteinExistence type="predicted"/>
<evidence type="ECO:0008006" key="3">
    <source>
        <dbReference type="Google" id="ProtNLM"/>
    </source>
</evidence>
<dbReference type="AlphaFoldDB" id="A0AAW7I0C9"/>
<dbReference type="Proteomes" id="UP001168216">
    <property type="component" value="Unassembled WGS sequence"/>
</dbReference>